<evidence type="ECO:0000313" key="2">
    <source>
        <dbReference type="EMBL" id="MDJ1173814.1"/>
    </source>
</evidence>
<dbReference type="Proteomes" id="UP001235849">
    <property type="component" value="Unassembled WGS sequence"/>
</dbReference>
<evidence type="ECO:0000313" key="3">
    <source>
        <dbReference type="Proteomes" id="UP001235849"/>
    </source>
</evidence>
<proteinExistence type="predicted"/>
<sequence>MVSLKPSRILQATTLAVCTSAIALTNVAVGQSTNQQLAAQDAQTTAEEGSANEFRPLNQENSLLSMVGAERLMGEAAEAVGNENYALAQQKLQDARQVFNQLSNFYQELAASFSGIDNRIANSQRDLAVETAQKRDEATYQLALVHRAQNEADLAVPLLVQVIRSQNPTTEMGKKAYQQLFELGFVESPYPKPNDSEPTSGTPQ</sequence>
<evidence type="ECO:0000256" key="1">
    <source>
        <dbReference type="SAM" id="SignalP"/>
    </source>
</evidence>
<accession>A0ABT7B3U8</accession>
<keyword evidence="1" id="KW-0732">Signal</keyword>
<protein>
    <recommendedName>
        <fullName evidence="4">Tetratricopeptide repeat protein</fullName>
    </recommendedName>
</protein>
<dbReference type="RefSeq" id="WP_283766160.1">
    <property type="nucleotide sequence ID" value="NZ_JAQOSO010000030.1"/>
</dbReference>
<reference evidence="2 3" key="1">
    <citation type="submission" date="2023-01" db="EMBL/GenBank/DDBJ databases">
        <title>Novel diversity within Roseofilum (Cyanobacteria; Desertifilaceae) from marine benthic mats with descriptions of four novel species.</title>
        <authorList>
            <person name="Wang Y."/>
            <person name="Berthold D.E."/>
            <person name="Hu J."/>
            <person name="Lefler F.W."/>
            <person name="Laughinghouse H.D. IV."/>
        </authorList>
    </citation>
    <scope>NUCLEOTIDE SEQUENCE [LARGE SCALE GENOMIC DNA]</scope>
    <source>
        <strain evidence="2 3">BLCC-M114</strain>
    </source>
</reference>
<dbReference type="EMBL" id="JAQOSO010000030">
    <property type="protein sequence ID" value="MDJ1173814.1"/>
    <property type="molecule type" value="Genomic_DNA"/>
</dbReference>
<feature type="signal peptide" evidence="1">
    <location>
        <begin position="1"/>
        <end position="23"/>
    </location>
</feature>
<evidence type="ECO:0008006" key="4">
    <source>
        <dbReference type="Google" id="ProtNLM"/>
    </source>
</evidence>
<organism evidence="2 3">
    <name type="scientific">Roseofilum capinflatum BLCC-M114</name>
    <dbReference type="NCBI Taxonomy" id="3022440"/>
    <lineage>
        <taxon>Bacteria</taxon>
        <taxon>Bacillati</taxon>
        <taxon>Cyanobacteriota</taxon>
        <taxon>Cyanophyceae</taxon>
        <taxon>Desertifilales</taxon>
        <taxon>Desertifilaceae</taxon>
        <taxon>Roseofilum</taxon>
        <taxon>Roseofilum capinflatum</taxon>
    </lineage>
</organism>
<gene>
    <name evidence="2" type="ORF">PMG25_06880</name>
</gene>
<comment type="caution">
    <text evidence="2">The sequence shown here is derived from an EMBL/GenBank/DDBJ whole genome shotgun (WGS) entry which is preliminary data.</text>
</comment>
<feature type="chain" id="PRO_5045604890" description="Tetratricopeptide repeat protein" evidence="1">
    <location>
        <begin position="24"/>
        <end position="204"/>
    </location>
</feature>
<name>A0ABT7B3U8_9CYAN</name>
<keyword evidence="3" id="KW-1185">Reference proteome</keyword>